<accession>K1TTE7</accession>
<evidence type="ECO:0000259" key="4">
    <source>
        <dbReference type="Pfam" id="PF00152"/>
    </source>
</evidence>
<feature type="domain" description="Aminoacyl-tRNA synthetase class II (D/K/N)" evidence="4">
    <location>
        <begin position="1"/>
        <end position="25"/>
    </location>
</feature>
<evidence type="ECO:0000313" key="5">
    <source>
        <dbReference type="EMBL" id="EKC70949.1"/>
    </source>
</evidence>
<proteinExistence type="predicted"/>
<dbReference type="AlphaFoldDB" id="K1TTE7"/>
<dbReference type="SUPFAM" id="SSF55681">
    <property type="entry name" value="Class II aaRS and biotin synthetases"/>
    <property type="match status" value="1"/>
</dbReference>
<dbReference type="Gene3D" id="3.30.930.10">
    <property type="entry name" value="Bira Bifunctional Protein, Domain 2"/>
    <property type="match status" value="1"/>
</dbReference>
<evidence type="ECO:0000256" key="3">
    <source>
        <dbReference type="ARBA" id="ARBA00022840"/>
    </source>
</evidence>
<protein>
    <submittedName>
        <fullName evidence="5">Asparaginyl-tRNA synthetase</fullName>
    </submittedName>
</protein>
<keyword evidence="3" id="KW-0067">ATP-binding</keyword>
<dbReference type="GO" id="GO:0006418">
    <property type="term" value="P:tRNA aminoacylation for protein translation"/>
    <property type="evidence" value="ECO:0007669"/>
    <property type="project" value="InterPro"/>
</dbReference>
<dbReference type="Pfam" id="PF00152">
    <property type="entry name" value="tRNA-synt_2"/>
    <property type="match status" value="1"/>
</dbReference>
<dbReference type="GO" id="GO:0004812">
    <property type="term" value="F:aminoacyl-tRNA ligase activity"/>
    <property type="evidence" value="ECO:0007669"/>
    <property type="project" value="UniProtKB-KW"/>
</dbReference>
<feature type="non-terminal residue" evidence="5">
    <location>
        <position position="1"/>
    </location>
</feature>
<dbReference type="InterPro" id="IPR004364">
    <property type="entry name" value="Aa-tRNA-synt_II"/>
</dbReference>
<gene>
    <name evidence="5" type="ORF">OBE_03635</name>
</gene>
<keyword evidence="1" id="KW-0436">Ligase</keyword>
<dbReference type="GO" id="GO:0005524">
    <property type="term" value="F:ATP binding"/>
    <property type="evidence" value="ECO:0007669"/>
    <property type="project" value="InterPro"/>
</dbReference>
<dbReference type="InterPro" id="IPR045864">
    <property type="entry name" value="aa-tRNA-synth_II/BPL/LPL"/>
</dbReference>
<dbReference type="EMBL" id="AJWZ01002442">
    <property type="protein sequence ID" value="EKC70949.1"/>
    <property type="molecule type" value="Genomic_DNA"/>
</dbReference>
<organism evidence="5">
    <name type="scientific">human gut metagenome</name>
    <dbReference type="NCBI Taxonomy" id="408170"/>
    <lineage>
        <taxon>unclassified sequences</taxon>
        <taxon>metagenomes</taxon>
        <taxon>organismal metagenomes</taxon>
    </lineage>
</organism>
<reference evidence="5" key="1">
    <citation type="journal article" date="2013" name="Environ. Microbiol.">
        <title>Microbiota from the distal guts of lean and obese adolescents exhibit partial functional redundancy besides clear differences in community structure.</title>
        <authorList>
            <person name="Ferrer M."/>
            <person name="Ruiz A."/>
            <person name="Lanza F."/>
            <person name="Haange S.B."/>
            <person name="Oberbach A."/>
            <person name="Till H."/>
            <person name="Bargiela R."/>
            <person name="Campoy C."/>
            <person name="Segura M.T."/>
            <person name="Richter M."/>
            <person name="von Bergen M."/>
            <person name="Seifert J."/>
            <person name="Suarez A."/>
        </authorList>
    </citation>
    <scope>NUCLEOTIDE SEQUENCE</scope>
</reference>
<evidence type="ECO:0000256" key="2">
    <source>
        <dbReference type="ARBA" id="ARBA00022741"/>
    </source>
</evidence>
<keyword evidence="2" id="KW-0547">Nucleotide-binding</keyword>
<keyword evidence="5" id="KW-0030">Aminoacyl-tRNA synthetase</keyword>
<name>K1TTE7_9ZZZZ</name>
<evidence type="ECO:0000256" key="1">
    <source>
        <dbReference type="ARBA" id="ARBA00022598"/>
    </source>
</evidence>
<sequence>LGFERLILFVTGMQNIRDVIPFPRTPKNAEF</sequence>
<comment type="caution">
    <text evidence="5">The sequence shown here is derived from an EMBL/GenBank/DDBJ whole genome shotgun (WGS) entry which is preliminary data.</text>
</comment>